<evidence type="ECO:0000313" key="3">
    <source>
        <dbReference type="Proteomes" id="UP000012960"/>
    </source>
</evidence>
<reference evidence="1" key="1">
    <citation type="submission" date="2021-03" db="EMBL/GenBank/DDBJ databases">
        <authorList>
            <consortium name="Genoscope - CEA"/>
            <person name="William W."/>
        </authorList>
    </citation>
    <scope>NUCLEOTIDE SEQUENCE</scope>
    <source>
        <strain evidence="1">Doubled-haploid Pahang</strain>
    </source>
</reference>
<dbReference type="InParanoid" id="A0A804KYK0"/>
<evidence type="ECO:0000313" key="1">
    <source>
        <dbReference type="EMBL" id="CAG1854164.1"/>
    </source>
</evidence>
<dbReference type="Gramene" id="Ma10_t20970.1">
    <property type="protein sequence ID" value="Ma10_p20970.1"/>
    <property type="gene ID" value="Ma10_g20970"/>
</dbReference>
<dbReference type="EMBL" id="HG996476">
    <property type="protein sequence ID" value="CAG1854164.1"/>
    <property type="molecule type" value="Genomic_DNA"/>
</dbReference>
<reference evidence="2" key="2">
    <citation type="submission" date="2021-05" db="UniProtKB">
        <authorList>
            <consortium name="EnsemblPlants"/>
        </authorList>
    </citation>
    <scope>IDENTIFICATION</scope>
    <source>
        <strain evidence="2">subsp. malaccensis</strain>
    </source>
</reference>
<evidence type="ECO:0000313" key="2">
    <source>
        <dbReference type="EnsemblPlants" id="Ma10_p20970.1"/>
    </source>
</evidence>
<dbReference type="Proteomes" id="UP000012960">
    <property type="component" value="Unplaced"/>
</dbReference>
<keyword evidence="3" id="KW-1185">Reference proteome</keyword>
<accession>A0A804KYK0</accession>
<organism evidence="2 3">
    <name type="scientific">Musa acuminata subsp. malaccensis</name>
    <name type="common">Wild banana</name>
    <name type="synonym">Musa malaccensis</name>
    <dbReference type="NCBI Taxonomy" id="214687"/>
    <lineage>
        <taxon>Eukaryota</taxon>
        <taxon>Viridiplantae</taxon>
        <taxon>Streptophyta</taxon>
        <taxon>Embryophyta</taxon>
        <taxon>Tracheophyta</taxon>
        <taxon>Spermatophyta</taxon>
        <taxon>Magnoliopsida</taxon>
        <taxon>Liliopsida</taxon>
        <taxon>Zingiberales</taxon>
        <taxon>Musaceae</taxon>
        <taxon>Musa</taxon>
    </lineage>
</organism>
<dbReference type="AlphaFoldDB" id="A0A804KYK0"/>
<gene>
    <name evidence="1" type="ORF">GSMUA_323900.1</name>
</gene>
<name>A0A804KYK0_MUSAM</name>
<dbReference type="EnsemblPlants" id="Ma10_t20970.1">
    <property type="protein sequence ID" value="Ma10_p20970.1"/>
    <property type="gene ID" value="Ma10_g20970"/>
</dbReference>
<protein>
    <submittedName>
        <fullName evidence="1">(wild Malaysian banana) hypothetical protein</fullName>
    </submittedName>
</protein>
<proteinExistence type="predicted"/>
<sequence>MYSTCTRKQHRNVWTTEKRFRVDEEPTKDLLCVTKKPQNRKLNAPAGNRTRVCTVAGYYSTTRPLVLCTSRGYLFLKFNRSRNLGIASKFFMR</sequence>